<evidence type="ECO:0000313" key="2">
    <source>
        <dbReference type="EMBL" id="WWM71619.1"/>
    </source>
</evidence>
<proteinExistence type="predicted"/>
<keyword evidence="1" id="KW-0812">Transmembrane</keyword>
<keyword evidence="1" id="KW-0472">Membrane</keyword>
<reference evidence="2 3" key="1">
    <citation type="submission" date="2024-02" db="EMBL/GenBank/DDBJ databases">
        <title>Full genome sequence of Sphingomonas kaistensis.</title>
        <authorList>
            <person name="Poletto B.L."/>
            <person name="Silva G."/>
            <person name="Galante D."/>
            <person name="Campos K.R."/>
            <person name="Santos M.B.N."/>
            <person name="Sacchi C.T."/>
        </authorList>
    </citation>
    <scope>NUCLEOTIDE SEQUENCE [LARGE SCALE GENOMIC DNA]</scope>
    <source>
        <strain evidence="2 3">MA4R</strain>
    </source>
</reference>
<feature type="transmembrane region" description="Helical" evidence="1">
    <location>
        <begin position="76"/>
        <end position="97"/>
    </location>
</feature>
<protein>
    <submittedName>
        <fullName evidence="2">Uncharacterized protein</fullName>
    </submittedName>
</protein>
<feature type="transmembrane region" description="Helical" evidence="1">
    <location>
        <begin position="27"/>
        <end position="47"/>
    </location>
</feature>
<keyword evidence="3" id="KW-1185">Reference proteome</keyword>
<dbReference type="RefSeq" id="WP_338505109.1">
    <property type="nucleotide sequence ID" value="NZ_CP145607.1"/>
</dbReference>
<evidence type="ECO:0000313" key="3">
    <source>
        <dbReference type="Proteomes" id="UP001382935"/>
    </source>
</evidence>
<dbReference type="EMBL" id="CP145607">
    <property type="protein sequence ID" value="WWM71619.1"/>
    <property type="molecule type" value="Genomic_DNA"/>
</dbReference>
<gene>
    <name evidence="2" type="ORF">V6R86_13300</name>
</gene>
<organism evidence="2 3">
    <name type="scientific">Sphingomonas kaistensis</name>
    <dbReference type="NCBI Taxonomy" id="298708"/>
    <lineage>
        <taxon>Bacteria</taxon>
        <taxon>Pseudomonadati</taxon>
        <taxon>Pseudomonadota</taxon>
        <taxon>Alphaproteobacteria</taxon>
        <taxon>Sphingomonadales</taxon>
        <taxon>Sphingomonadaceae</taxon>
        <taxon>Sphingomonas</taxon>
    </lineage>
</organism>
<sequence>MGYRGHFSTDGRVTWEDRWAHLARAEWVMLVVGVLNFVALFALSMWLGGDAVSGKIEDGRYFVGNRGRYHEVSAEVYHASLLHVRSVLITFPLLIYASFRGQLRAKRALDPET</sequence>
<evidence type="ECO:0000256" key="1">
    <source>
        <dbReference type="SAM" id="Phobius"/>
    </source>
</evidence>
<dbReference type="Proteomes" id="UP001382935">
    <property type="component" value="Chromosome"/>
</dbReference>
<keyword evidence="1" id="KW-1133">Transmembrane helix</keyword>
<accession>A0ABZ2G606</accession>
<name>A0ABZ2G606_9SPHN</name>